<dbReference type="Pfam" id="PF01834">
    <property type="entry name" value="XRCC1_N"/>
    <property type="match status" value="1"/>
</dbReference>
<reference evidence="2" key="1">
    <citation type="submission" date="2021-01" db="EMBL/GenBank/DDBJ databases">
        <authorList>
            <person name="Corre E."/>
            <person name="Pelletier E."/>
            <person name="Niang G."/>
            <person name="Scheremetjew M."/>
            <person name="Finn R."/>
            <person name="Kale V."/>
            <person name="Holt S."/>
            <person name="Cochrane G."/>
            <person name="Meng A."/>
            <person name="Brown T."/>
            <person name="Cohen L."/>
        </authorList>
    </citation>
    <scope>NUCLEOTIDE SEQUENCE</scope>
    <source>
        <strain evidence="2">Pbaha01</strain>
    </source>
</reference>
<gene>
    <name evidence="2" type="ORF">PBAH0796_LOCUS16326</name>
</gene>
<name>A0A7S0AHA2_9DINO</name>
<accession>A0A7S0AHA2</accession>
<dbReference type="GO" id="GO:0005634">
    <property type="term" value="C:nucleus"/>
    <property type="evidence" value="ECO:0007669"/>
    <property type="project" value="InterPro"/>
</dbReference>
<dbReference type="GO" id="GO:0000012">
    <property type="term" value="P:single strand break repair"/>
    <property type="evidence" value="ECO:0007669"/>
    <property type="project" value="InterPro"/>
</dbReference>
<feature type="domain" description="DNA-repair protein Xrcc1 N-terminal" evidence="1">
    <location>
        <begin position="13"/>
        <end position="81"/>
    </location>
</feature>
<protein>
    <recommendedName>
        <fullName evidence="1">DNA-repair protein Xrcc1 N-terminal domain-containing protein</fullName>
    </recommendedName>
</protein>
<organism evidence="2">
    <name type="scientific">Pyrodinium bahamense</name>
    <dbReference type="NCBI Taxonomy" id="73915"/>
    <lineage>
        <taxon>Eukaryota</taxon>
        <taxon>Sar</taxon>
        <taxon>Alveolata</taxon>
        <taxon>Dinophyceae</taxon>
        <taxon>Gonyaulacales</taxon>
        <taxon>Pyrocystaceae</taxon>
        <taxon>Pyrodinium</taxon>
    </lineage>
</organism>
<dbReference type="InterPro" id="IPR002706">
    <property type="entry name" value="Xrcc1_N"/>
</dbReference>
<dbReference type="InterPro" id="IPR033558">
    <property type="entry name" value="IFT25"/>
</dbReference>
<dbReference type="SUPFAM" id="SSF49785">
    <property type="entry name" value="Galactose-binding domain-like"/>
    <property type="match status" value="1"/>
</dbReference>
<sequence length="136" mass="14944">MPADLVSKKDGGRVLMVSSLDENHPGENIIDGSEHSYWISTGLYPQEILLQLSSPSKISSVKISTTNVKSVRVEACADDTPVNFKCLAEGSLDEKSGRLQLKELRCNDQGEPSAYVKVLILSGWHDFCSVHRVVIE</sequence>
<dbReference type="GO" id="GO:0005929">
    <property type="term" value="C:cilium"/>
    <property type="evidence" value="ECO:0007669"/>
    <property type="project" value="TreeGrafter"/>
</dbReference>
<dbReference type="InterPro" id="IPR008979">
    <property type="entry name" value="Galactose-bd-like_sf"/>
</dbReference>
<dbReference type="PANTHER" id="PTHR33906:SF1">
    <property type="entry name" value="INTRAFLAGELLAR TRANSPORT PROTEIN 25 HOMOLOG"/>
    <property type="match status" value="1"/>
</dbReference>
<dbReference type="Gene3D" id="2.60.120.260">
    <property type="entry name" value="Galactose-binding domain-like"/>
    <property type="match status" value="1"/>
</dbReference>
<evidence type="ECO:0000313" key="2">
    <source>
        <dbReference type="EMBL" id="CAD8363354.1"/>
    </source>
</evidence>
<dbReference type="GO" id="GO:0030992">
    <property type="term" value="C:intraciliary transport particle B"/>
    <property type="evidence" value="ECO:0007669"/>
    <property type="project" value="InterPro"/>
</dbReference>
<evidence type="ECO:0000259" key="1">
    <source>
        <dbReference type="Pfam" id="PF01834"/>
    </source>
</evidence>
<dbReference type="EMBL" id="HBEG01026964">
    <property type="protein sequence ID" value="CAD8363354.1"/>
    <property type="molecule type" value="Transcribed_RNA"/>
</dbReference>
<dbReference type="GO" id="GO:0042073">
    <property type="term" value="P:intraciliary transport"/>
    <property type="evidence" value="ECO:0007669"/>
    <property type="project" value="InterPro"/>
</dbReference>
<dbReference type="PANTHER" id="PTHR33906">
    <property type="entry name" value="INTRAFLAGELLAR TRANSPORT PROTEIN 25 HOMOLOG"/>
    <property type="match status" value="1"/>
</dbReference>
<dbReference type="AlphaFoldDB" id="A0A7S0AHA2"/>
<proteinExistence type="predicted"/>
<dbReference type="GO" id="GO:0003684">
    <property type="term" value="F:damaged DNA binding"/>
    <property type="evidence" value="ECO:0007669"/>
    <property type="project" value="InterPro"/>
</dbReference>